<organism evidence="2 3">
    <name type="scientific">Pleurodeles waltl</name>
    <name type="common">Iberian ribbed newt</name>
    <dbReference type="NCBI Taxonomy" id="8319"/>
    <lineage>
        <taxon>Eukaryota</taxon>
        <taxon>Metazoa</taxon>
        <taxon>Chordata</taxon>
        <taxon>Craniata</taxon>
        <taxon>Vertebrata</taxon>
        <taxon>Euteleostomi</taxon>
        <taxon>Amphibia</taxon>
        <taxon>Batrachia</taxon>
        <taxon>Caudata</taxon>
        <taxon>Salamandroidea</taxon>
        <taxon>Salamandridae</taxon>
        <taxon>Pleurodelinae</taxon>
        <taxon>Pleurodeles</taxon>
    </lineage>
</organism>
<sequence length="250" mass="26771">MGAGRVSLTLAEQIGALPWSEDEEDGGAGWGSRGPTKYMYSRNRLAGTMGQKKGGATEGLGEGCPWQMGEAQGYTPVLQSFSQAQRMQNGMESGEHGPARQPRREGPAWSRATSKAASWDLGVSTPLRLATATLREVSRREWAAPPACEASTAVQDTDVRTRADKLAGRGGALPQGKVEASREVSRVSGTRSSGQATGKAVPPREYGKDAQGCAGEEMELYYLQDSQEEGEIMDGDSDKGEEQEEARGWR</sequence>
<feature type="compositionally biased region" description="Polar residues" evidence="1">
    <location>
        <begin position="187"/>
        <end position="196"/>
    </location>
</feature>
<feature type="region of interest" description="Disordered" evidence="1">
    <location>
        <begin position="16"/>
        <end position="35"/>
    </location>
</feature>
<name>A0AAV7RDD9_PLEWA</name>
<protein>
    <submittedName>
        <fullName evidence="2">Uncharacterized protein</fullName>
    </submittedName>
</protein>
<feature type="compositionally biased region" description="Acidic residues" evidence="1">
    <location>
        <begin position="226"/>
        <end position="235"/>
    </location>
</feature>
<keyword evidence="3" id="KW-1185">Reference proteome</keyword>
<evidence type="ECO:0000313" key="2">
    <source>
        <dbReference type="EMBL" id="KAJ1148803.1"/>
    </source>
</evidence>
<evidence type="ECO:0000256" key="1">
    <source>
        <dbReference type="SAM" id="MobiDB-lite"/>
    </source>
</evidence>
<reference evidence="2" key="1">
    <citation type="journal article" date="2022" name="bioRxiv">
        <title>Sequencing and chromosome-scale assembly of the giantPleurodeles waltlgenome.</title>
        <authorList>
            <person name="Brown T."/>
            <person name="Elewa A."/>
            <person name="Iarovenko S."/>
            <person name="Subramanian E."/>
            <person name="Araus A.J."/>
            <person name="Petzold A."/>
            <person name="Susuki M."/>
            <person name="Suzuki K.-i.T."/>
            <person name="Hayashi T."/>
            <person name="Toyoda A."/>
            <person name="Oliveira C."/>
            <person name="Osipova E."/>
            <person name="Leigh N.D."/>
            <person name="Simon A."/>
            <person name="Yun M.H."/>
        </authorList>
    </citation>
    <scope>NUCLEOTIDE SEQUENCE</scope>
    <source>
        <strain evidence="2">20211129_DDA</strain>
        <tissue evidence="2">Liver</tissue>
    </source>
</reference>
<dbReference type="EMBL" id="JANPWB010000009">
    <property type="protein sequence ID" value="KAJ1148803.1"/>
    <property type="molecule type" value="Genomic_DNA"/>
</dbReference>
<dbReference type="Proteomes" id="UP001066276">
    <property type="component" value="Chromosome 5"/>
</dbReference>
<evidence type="ECO:0000313" key="3">
    <source>
        <dbReference type="Proteomes" id="UP001066276"/>
    </source>
</evidence>
<gene>
    <name evidence="2" type="ORF">NDU88_001629</name>
</gene>
<feature type="compositionally biased region" description="Basic and acidic residues" evidence="1">
    <location>
        <begin position="236"/>
        <end position="250"/>
    </location>
</feature>
<accession>A0AAV7RDD9</accession>
<feature type="region of interest" description="Disordered" evidence="1">
    <location>
        <begin position="167"/>
        <end position="250"/>
    </location>
</feature>
<dbReference type="AlphaFoldDB" id="A0AAV7RDD9"/>
<feature type="region of interest" description="Disordered" evidence="1">
    <location>
        <begin position="86"/>
        <end position="116"/>
    </location>
</feature>
<proteinExistence type="predicted"/>
<feature type="compositionally biased region" description="Basic and acidic residues" evidence="1">
    <location>
        <begin position="93"/>
        <end position="106"/>
    </location>
</feature>
<comment type="caution">
    <text evidence="2">The sequence shown here is derived from an EMBL/GenBank/DDBJ whole genome shotgun (WGS) entry which is preliminary data.</text>
</comment>